<accession>A0A9Q4DLN0</accession>
<dbReference type="Proteomes" id="UP001077788">
    <property type="component" value="Unassembled WGS sequence"/>
</dbReference>
<organism evidence="2 3">
    <name type="scientific">Actinobacillus pleuropneumoniae</name>
    <name type="common">Haemophilus pleuropneumoniae</name>
    <dbReference type="NCBI Taxonomy" id="715"/>
    <lineage>
        <taxon>Bacteria</taxon>
        <taxon>Pseudomonadati</taxon>
        <taxon>Pseudomonadota</taxon>
        <taxon>Gammaproteobacteria</taxon>
        <taxon>Pasteurellales</taxon>
        <taxon>Pasteurellaceae</taxon>
        <taxon>Actinobacillus</taxon>
    </lineage>
</organism>
<dbReference type="RefSeq" id="WP_267992479.1">
    <property type="nucleotide sequence ID" value="NZ_JAPQFC010001301.1"/>
</dbReference>
<name>A0A9Q4DLN0_ACTPL</name>
<feature type="region of interest" description="Disordered" evidence="1">
    <location>
        <begin position="1"/>
        <end position="28"/>
    </location>
</feature>
<protein>
    <submittedName>
        <fullName evidence="2">Uncharacterized protein</fullName>
    </submittedName>
</protein>
<evidence type="ECO:0000313" key="3">
    <source>
        <dbReference type="Proteomes" id="UP001077788"/>
    </source>
</evidence>
<dbReference type="AlphaFoldDB" id="A0A9Q4DLN0"/>
<feature type="non-terminal residue" evidence="2">
    <location>
        <position position="93"/>
    </location>
</feature>
<comment type="caution">
    <text evidence="2">The sequence shown here is derived from an EMBL/GenBank/DDBJ whole genome shotgun (WGS) entry which is preliminary data.</text>
</comment>
<reference evidence="2" key="2">
    <citation type="submission" date="2022-12" db="EMBL/GenBank/DDBJ databases">
        <authorList>
            <person name="Kardos G."/>
            <person name="Sarkozi R."/>
            <person name="Laczko L."/>
            <person name="Marton S."/>
            <person name="Makrai L."/>
            <person name="Banyai K."/>
            <person name="Fodor L."/>
        </authorList>
    </citation>
    <scope>NUCLEOTIDE SEQUENCE</scope>
    <source>
        <strain evidence="2">84/14</strain>
    </source>
</reference>
<gene>
    <name evidence="2" type="ORF">OYG11_12925</name>
</gene>
<feature type="non-terminal residue" evidence="2">
    <location>
        <position position="1"/>
    </location>
</feature>
<proteinExistence type="predicted"/>
<evidence type="ECO:0000256" key="1">
    <source>
        <dbReference type="SAM" id="MobiDB-lite"/>
    </source>
</evidence>
<reference evidence="2" key="1">
    <citation type="journal article" date="2021" name="Vet Sci">
        <title>O-Serogroups and Pathovirotypes of Escherichia coli Isolated from Post-Weaning Piglets Showing Diarrhoea and/or Oedema in South Korea.</title>
        <authorList>
            <person name="Byun J.W."/>
            <person name="Moon B.Y."/>
            <person name="Do K.H."/>
            <person name="Lee K."/>
            <person name="Lee H.Y."/>
            <person name="Kim W.I."/>
            <person name="So B."/>
            <person name="Lee W.K."/>
        </authorList>
    </citation>
    <scope>NUCLEOTIDE SEQUENCE</scope>
    <source>
        <strain evidence="2">84/14</strain>
    </source>
</reference>
<sequence>KGETSGAAKAEPQLSEQGSPKIPNRGSAVKPTWVANSRFITEAPLEIPEDYWHMFDQMADRPPQGQTLTLEYPIVDQVANAPMKAIPLQNIPT</sequence>
<evidence type="ECO:0000313" key="2">
    <source>
        <dbReference type="EMBL" id="MCY6525094.1"/>
    </source>
</evidence>
<dbReference type="EMBL" id="JAPQFC010001301">
    <property type="protein sequence ID" value="MCY6525094.1"/>
    <property type="molecule type" value="Genomic_DNA"/>
</dbReference>